<dbReference type="EMBL" id="LUHQ01000004">
    <property type="protein sequence ID" value="OAO98896.1"/>
    <property type="molecule type" value="Genomic_DNA"/>
</dbReference>
<comment type="caution">
    <text evidence="1">The sequence shown here is derived from an EMBL/GenBank/DDBJ whole genome shotgun (WGS) entry which is preliminary data.</text>
</comment>
<proteinExistence type="predicted"/>
<evidence type="ECO:0000313" key="1">
    <source>
        <dbReference type="EMBL" id="OAO98896.1"/>
    </source>
</evidence>
<organism evidence="1 2">
    <name type="scientific">Arabidopsis thaliana</name>
    <name type="common">Mouse-ear cress</name>
    <dbReference type="NCBI Taxonomy" id="3702"/>
    <lineage>
        <taxon>Eukaryota</taxon>
        <taxon>Viridiplantae</taxon>
        <taxon>Streptophyta</taxon>
        <taxon>Embryophyta</taxon>
        <taxon>Tracheophyta</taxon>
        <taxon>Spermatophyta</taxon>
        <taxon>Magnoliopsida</taxon>
        <taxon>eudicotyledons</taxon>
        <taxon>Gunneridae</taxon>
        <taxon>Pentapetalae</taxon>
        <taxon>rosids</taxon>
        <taxon>malvids</taxon>
        <taxon>Brassicales</taxon>
        <taxon>Brassicaceae</taxon>
        <taxon>Camelineae</taxon>
        <taxon>Arabidopsis</taxon>
    </lineage>
</organism>
<evidence type="ECO:0000313" key="2">
    <source>
        <dbReference type="Proteomes" id="UP000078284"/>
    </source>
</evidence>
<dbReference type="AlphaFoldDB" id="A0A178UXX6"/>
<name>A0A178UXX6_ARATH</name>
<gene>
    <name evidence="1" type="ordered locus">AXX17_At4g12940</name>
</gene>
<dbReference type="Proteomes" id="UP000078284">
    <property type="component" value="Chromosome 4"/>
</dbReference>
<accession>A0A178UXX6</accession>
<protein>
    <submittedName>
        <fullName evidence="1">Uncharacterized protein</fullName>
    </submittedName>
</protein>
<sequence>MVFPKLFQAMMVNNVTERQCLDRLAFGFALLENIVEGDGVSDVARYPCLLNFSGMAMSGNLTDEVSSEERSQSK</sequence>
<reference evidence="2" key="1">
    <citation type="journal article" date="2016" name="Proc. Natl. Acad. Sci. U.S.A.">
        <title>Chromosome-level assembly of Arabidopsis thaliana Ler reveals the extent of translocation and inversion polymorphisms.</title>
        <authorList>
            <person name="Zapata L."/>
            <person name="Ding J."/>
            <person name="Willing E.M."/>
            <person name="Hartwig B."/>
            <person name="Bezdan D."/>
            <person name="Jiao W.B."/>
            <person name="Patel V."/>
            <person name="Velikkakam James G."/>
            <person name="Koornneef M."/>
            <person name="Ossowski S."/>
            <person name="Schneeberger K."/>
        </authorList>
    </citation>
    <scope>NUCLEOTIDE SEQUENCE [LARGE SCALE GENOMIC DNA]</scope>
    <source>
        <strain evidence="2">cv. Landsberg erecta</strain>
    </source>
</reference>